<dbReference type="PANTHER" id="PTHR11647">
    <property type="entry name" value="HYDRANTOINASE/DIHYDROPYRIMIDINASE FAMILY MEMBER"/>
    <property type="match status" value="1"/>
</dbReference>
<dbReference type="SUPFAM" id="SSF51338">
    <property type="entry name" value="Composite domain of metallo-dependent hydrolases"/>
    <property type="match status" value="1"/>
</dbReference>
<dbReference type="InterPro" id="IPR032466">
    <property type="entry name" value="Metal_Hydrolase"/>
</dbReference>
<proteinExistence type="predicted"/>
<dbReference type="Gene3D" id="2.30.40.10">
    <property type="entry name" value="Urease, subunit C, domain 1"/>
    <property type="match status" value="1"/>
</dbReference>
<reference evidence="1" key="1">
    <citation type="submission" date="2018-05" db="EMBL/GenBank/DDBJ databases">
        <authorList>
            <person name="Lanie J.A."/>
            <person name="Ng W.-L."/>
            <person name="Kazmierczak K.M."/>
            <person name="Andrzejewski T.M."/>
            <person name="Davidsen T.M."/>
            <person name="Wayne K.J."/>
            <person name="Tettelin H."/>
            <person name="Glass J.I."/>
            <person name="Rusch D."/>
            <person name="Podicherti R."/>
            <person name="Tsui H.-C.T."/>
            <person name="Winkler M.E."/>
        </authorList>
    </citation>
    <scope>NUCLEOTIDE SEQUENCE</scope>
</reference>
<protein>
    <recommendedName>
        <fullName evidence="2">Amidohydrolase 3 domain-containing protein</fullName>
    </recommendedName>
</protein>
<dbReference type="GO" id="GO:0005829">
    <property type="term" value="C:cytosol"/>
    <property type="evidence" value="ECO:0007669"/>
    <property type="project" value="TreeGrafter"/>
</dbReference>
<dbReference type="InterPro" id="IPR050378">
    <property type="entry name" value="Metallo-dep_Hydrolases_sf"/>
</dbReference>
<evidence type="ECO:0008006" key="2">
    <source>
        <dbReference type="Google" id="ProtNLM"/>
    </source>
</evidence>
<dbReference type="SUPFAM" id="SSF51556">
    <property type="entry name" value="Metallo-dependent hydrolases"/>
    <property type="match status" value="1"/>
</dbReference>
<dbReference type="EMBL" id="UINC01007014">
    <property type="protein sequence ID" value="SVA30945.1"/>
    <property type="molecule type" value="Genomic_DNA"/>
</dbReference>
<dbReference type="Gene3D" id="3.20.20.140">
    <property type="entry name" value="Metal-dependent hydrolases"/>
    <property type="match status" value="2"/>
</dbReference>
<feature type="non-terminal residue" evidence="1">
    <location>
        <position position="435"/>
    </location>
</feature>
<organism evidence="1">
    <name type="scientific">marine metagenome</name>
    <dbReference type="NCBI Taxonomy" id="408172"/>
    <lineage>
        <taxon>unclassified sequences</taxon>
        <taxon>metagenomes</taxon>
        <taxon>ecological metagenomes</taxon>
    </lineage>
</organism>
<name>A0A381URZ5_9ZZZZ</name>
<gene>
    <name evidence="1" type="ORF">METZ01_LOCUS83799</name>
</gene>
<dbReference type="GO" id="GO:0016812">
    <property type="term" value="F:hydrolase activity, acting on carbon-nitrogen (but not peptide) bonds, in cyclic amides"/>
    <property type="evidence" value="ECO:0007669"/>
    <property type="project" value="TreeGrafter"/>
</dbReference>
<dbReference type="PANTHER" id="PTHR11647:SF1">
    <property type="entry name" value="COLLAPSIN RESPONSE MEDIATOR PROTEIN"/>
    <property type="match status" value="1"/>
</dbReference>
<dbReference type="InterPro" id="IPR011059">
    <property type="entry name" value="Metal-dep_hydrolase_composite"/>
</dbReference>
<accession>A0A381URZ5</accession>
<sequence>MRIFLNYKLLALISFLFFTCQNEPVVCDLLIYNGTIYDGSGNNPYVGSVGITDDKIIYVGKNTRFEADTIIDATALSVSPGFINMLSWAYSSLMEDGRSLSDLKQGVTLEVFGEGASPGPYVKDGERHSFKEAMEALENSGVSTNIASFLGATTARMMEVGFENRPATDNEMQKMRKMVKQSMEEGAMGIGSSLIYAPADYAPTEELIELCKVASEKGGMYISHMRNEDNLLMEALEELITISREADIPAEIYHLKASREANWHLLDSLIKRVEQVREEGLEITADIYTYNASSTGLTGVIPTWVQEGGHRAWINRMKDPKIRPRLLNDIRKQLAEQPPEGILMVGFNNPEMSKKYLAKTIAEAASTRGQSPEEAIVDMVIEDDSRIQCIYFSMSEENIRKKIQLPWVSFCSDAGSYSDISKSFRTHPRAFGSFI</sequence>
<dbReference type="AlphaFoldDB" id="A0A381URZ5"/>
<evidence type="ECO:0000313" key="1">
    <source>
        <dbReference type="EMBL" id="SVA30945.1"/>
    </source>
</evidence>